<organism evidence="3 4">
    <name type="scientific">Oikopleura dioica</name>
    <name type="common">Tunicate</name>
    <dbReference type="NCBI Taxonomy" id="34765"/>
    <lineage>
        <taxon>Eukaryota</taxon>
        <taxon>Metazoa</taxon>
        <taxon>Chordata</taxon>
        <taxon>Tunicata</taxon>
        <taxon>Appendicularia</taxon>
        <taxon>Copelata</taxon>
        <taxon>Oikopleuridae</taxon>
        <taxon>Oikopleura</taxon>
    </lineage>
</organism>
<gene>
    <name evidence="3" type="ORF">OKIOD_LOCUS12536</name>
</gene>
<dbReference type="EMBL" id="OU015566">
    <property type="protein sequence ID" value="CAG5108387.1"/>
    <property type="molecule type" value="Genomic_DNA"/>
</dbReference>
<name>A0ABN7SYQ9_OIKDI</name>
<accession>A0ABN7SYQ9</accession>
<feature type="region of interest" description="Disordered" evidence="2">
    <location>
        <begin position="1"/>
        <end position="29"/>
    </location>
</feature>
<protein>
    <submittedName>
        <fullName evidence="3">Oidioi.mRNA.OKI2018_I69.chr1.g3771.t1.cds</fullName>
    </submittedName>
</protein>
<proteinExistence type="predicted"/>
<keyword evidence="1" id="KW-0175">Coiled coil</keyword>
<reference evidence="3 4" key="1">
    <citation type="submission" date="2021-04" db="EMBL/GenBank/DDBJ databases">
        <authorList>
            <person name="Bliznina A."/>
        </authorList>
    </citation>
    <scope>NUCLEOTIDE SEQUENCE [LARGE SCALE GENOMIC DNA]</scope>
</reference>
<sequence length="155" mass="18252">MRSLSLTEASESPVDYTRENTPRIPGQSLSPADVKAMIEEHTRPLHDIIFENRTDLYRMKTELRESQSSRKRMEEKISYLENWKKTQMVTMLEMKRQTDDIVVDLAQIQVQLNAKIKENDEQIGGLKIKVKDYEQEIASCRKEIERQKLLLKRVT</sequence>
<keyword evidence="4" id="KW-1185">Reference proteome</keyword>
<evidence type="ECO:0000256" key="1">
    <source>
        <dbReference type="SAM" id="Coils"/>
    </source>
</evidence>
<feature type="coiled-coil region" evidence="1">
    <location>
        <begin position="116"/>
        <end position="150"/>
    </location>
</feature>
<evidence type="ECO:0000313" key="4">
    <source>
        <dbReference type="Proteomes" id="UP001158576"/>
    </source>
</evidence>
<evidence type="ECO:0000256" key="2">
    <source>
        <dbReference type="SAM" id="MobiDB-lite"/>
    </source>
</evidence>
<evidence type="ECO:0000313" key="3">
    <source>
        <dbReference type="EMBL" id="CAG5108387.1"/>
    </source>
</evidence>
<feature type="compositionally biased region" description="Polar residues" evidence="2">
    <location>
        <begin position="1"/>
        <end position="10"/>
    </location>
</feature>
<dbReference type="Proteomes" id="UP001158576">
    <property type="component" value="Chromosome 1"/>
</dbReference>